<proteinExistence type="predicted"/>
<dbReference type="Pfam" id="PF07727">
    <property type="entry name" value="RVT_2"/>
    <property type="match status" value="1"/>
</dbReference>
<dbReference type="InterPro" id="IPR013103">
    <property type="entry name" value="RVT_2"/>
</dbReference>
<evidence type="ECO:0000313" key="2">
    <source>
        <dbReference type="EMBL" id="EOY05037.1"/>
    </source>
</evidence>
<dbReference type="Proteomes" id="UP000026915">
    <property type="component" value="Chromosome 4"/>
</dbReference>
<protein>
    <submittedName>
        <fullName evidence="2">NBS type disease resistance-like protein</fullName>
    </submittedName>
</protein>
<accession>A0A061EKY5</accession>
<dbReference type="eggNOG" id="KOG0017">
    <property type="taxonomic scope" value="Eukaryota"/>
</dbReference>
<gene>
    <name evidence="2" type="ORF">TCM_020147</name>
</gene>
<keyword evidence="3" id="KW-1185">Reference proteome</keyword>
<dbReference type="EMBL" id="CM001882">
    <property type="protein sequence ID" value="EOY05037.1"/>
    <property type="molecule type" value="Genomic_DNA"/>
</dbReference>
<reference evidence="2 3" key="1">
    <citation type="journal article" date="2013" name="Genome Biol.">
        <title>The genome sequence of the most widely cultivated cacao type and its use to identify candidate genes regulating pod color.</title>
        <authorList>
            <person name="Motamayor J.C."/>
            <person name="Mockaitis K."/>
            <person name="Schmutz J."/>
            <person name="Haiminen N."/>
            <person name="Iii D.L."/>
            <person name="Cornejo O."/>
            <person name="Findley S.D."/>
            <person name="Zheng P."/>
            <person name="Utro F."/>
            <person name="Royaert S."/>
            <person name="Saski C."/>
            <person name="Jenkins J."/>
            <person name="Podicheti R."/>
            <person name="Zhao M."/>
            <person name="Scheffler B.E."/>
            <person name="Stack J.C."/>
            <person name="Feltus F.A."/>
            <person name="Mustiga G.M."/>
            <person name="Amores F."/>
            <person name="Phillips W."/>
            <person name="Marelli J.P."/>
            <person name="May G.D."/>
            <person name="Shapiro H."/>
            <person name="Ma J."/>
            <person name="Bustamante C.D."/>
            <person name="Schnell R.J."/>
            <person name="Main D."/>
            <person name="Gilbert D."/>
            <person name="Parida L."/>
            <person name="Kuhn D.N."/>
        </authorList>
    </citation>
    <scope>NUCLEOTIDE SEQUENCE [LARGE SCALE GENOMIC DNA]</scope>
    <source>
        <strain evidence="3">cv. Matina 1-6</strain>
    </source>
</reference>
<dbReference type="AlphaFoldDB" id="A0A061EKY5"/>
<dbReference type="InParanoid" id="A0A061EKY5"/>
<dbReference type="Gramene" id="EOY05037">
    <property type="protein sequence ID" value="EOY05037"/>
    <property type="gene ID" value="TCM_020147"/>
</dbReference>
<organism evidence="2 3">
    <name type="scientific">Theobroma cacao</name>
    <name type="common">Cacao</name>
    <name type="synonym">Cocoa</name>
    <dbReference type="NCBI Taxonomy" id="3641"/>
    <lineage>
        <taxon>Eukaryota</taxon>
        <taxon>Viridiplantae</taxon>
        <taxon>Streptophyta</taxon>
        <taxon>Embryophyta</taxon>
        <taxon>Tracheophyta</taxon>
        <taxon>Spermatophyta</taxon>
        <taxon>Magnoliopsida</taxon>
        <taxon>eudicotyledons</taxon>
        <taxon>Gunneridae</taxon>
        <taxon>Pentapetalae</taxon>
        <taxon>rosids</taxon>
        <taxon>malvids</taxon>
        <taxon>Malvales</taxon>
        <taxon>Malvaceae</taxon>
        <taxon>Byttnerioideae</taxon>
        <taxon>Theobroma</taxon>
    </lineage>
</organism>
<evidence type="ECO:0000259" key="1">
    <source>
        <dbReference type="Pfam" id="PF07727"/>
    </source>
</evidence>
<evidence type="ECO:0000313" key="3">
    <source>
        <dbReference type="Proteomes" id="UP000026915"/>
    </source>
</evidence>
<dbReference type="STRING" id="3641.A0A061EKY5"/>
<feature type="domain" description="Reverse transcriptase Ty1/copia-type" evidence="1">
    <location>
        <begin position="72"/>
        <end position="134"/>
    </location>
</feature>
<sequence>MLTTESVISFGFAYGIYWFGQNPPITDEQDDVCDTCPHGKQNRSLFPNSNLTRATERLQLIHSDVGGLYGAVMVDFKNHMKSQFKMSDLGLMSHFLGLEIQLKKDSKSIHRTKYAKDFLKRFQMQACKPVATPITFGCKLLKEDGGAKRDVTTYKSKIGGLQHLSSTRPDLMFATI</sequence>
<dbReference type="HOGENOM" id="CLU_1527851_0_0_1"/>
<name>A0A061EKY5_THECC</name>